<proteinExistence type="predicted"/>
<dbReference type="KEGG" id="mefw:F1737_11175"/>
<accession>A0AA97I4R1</accession>
<dbReference type="SUPFAM" id="SSF50998">
    <property type="entry name" value="Quinoprotein alcohol dehydrogenase-like"/>
    <property type="match status" value="1"/>
</dbReference>
<dbReference type="AlphaFoldDB" id="A0AA97I4R1"/>
<dbReference type="EMBL" id="CP043875">
    <property type="protein sequence ID" value="WOF17201.1"/>
    <property type="molecule type" value="Genomic_DNA"/>
</dbReference>
<keyword evidence="1" id="KW-0812">Transmembrane</keyword>
<dbReference type="InterPro" id="IPR011047">
    <property type="entry name" value="Quinoprotein_ADH-like_sf"/>
</dbReference>
<name>A0AA97I4R1_9EURY</name>
<dbReference type="Proteomes" id="UP001301797">
    <property type="component" value="Chromosome"/>
</dbReference>
<protein>
    <submittedName>
        <fullName evidence="2">Uncharacterized protein</fullName>
    </submittedName>
</protein>
<dbReference type="PANTHER" id="PTHR42754:SF1">
    <property type="entry name" value="LIPOPROTEIN"/>
    <property type="match status" value="1"/>
</dbReference>
<evidence type="ECO:0000313" key="3">
    <source>
        <dbReference type="Proteomes" id="UP001301797"/>
    </source>
</evidence>
<dbReference type="PANTHER" id="PTHR42754">
    <property type="entry name" value="ENDOGLUCANASE"/>
    <property type="match status" value="1"/>
</dbReference>
<evidence type="ECO:0000313" key="2">
    <source>
        <dbReference type="EMBL" id="WOF17201.1"/>
    </source>
</evidence>
<dbReference type="RefSeq" id="WP_317136661.1">
    <property type="nucleotide sequence ID" value="NZ_CP043875.1"/>
</dbReference>
<reference evidence="2 3" key="1">
    <citation type="submission" date="2019-09" db="EMBL/GenBank/DDBJ databases">
        <title>The complete genome of Methanoplanus sp. FWC-SCC4.</title>
        <authorList>
            <person name="Chen S.-C."/>
            <person name="Zhou Y.-Z."/>
            <person name="Lai M.-C."/>
        </authorList>
    </citation>
    <scope>NUCLEOTIDE SEQUENCE [LARGE SCALE GENOMIC DNA]</scope>
    <source>
        <strain evidence="2 3">FWC-SCC4</strain>
    </source>
</reference>
<dbReference type="InterPro" id="IPR015943">
    <property type="entry name" value="WD40/YVTN_repeat-like_dom_sf"/>
</dbReference>
<gene>
    <name evidence="2" type="ORF">F1737_11175</name>
</gene>
<keyword evidence="1" id="KW-1133">Transmembrane helix</keyword>
<evidence type="ECO:0000256" key="1">
    <source>
        <dbReference type="SAM" id="Phobius"/>
    </source>
</evidence>
<dbReference type="Gene3D" id="2.130.10.10">
    <property type="entry name" value="YVTN repeat-like/Quinoprotein amine dehydrogenase"/>
    <property type="match status" value="1"/>
</dbReference>
<feature type="transmembrane region" description="Helical" evidence="1">
    <location>
        <begin position="377"/>
        <end position="398"/>
    </location>
</feature>
<dbReference type="GeneID" id="85230739"/>
<keyword evidence="1" id="KW-0472">Membrane</keyword>
<sequence>MRKSITIFLLIALLALGVQASSAESQVSEENHSEWMKIISVDDGQLSSIWQLSDGSFVAGGSDANGRLLIGMTDTGDIAWKKNIPGGDENGTVRFVESSPSGGLYLFTDGENLIKTDMKGDVEWTYHQAFGVVTSVEITQAGDVLLGGDYYQSFLTMVGKDGAELWNRSLGGPESGGQFRITSAQSVQDNGFIIAGYVSPIIAGGEYTGFILRIDNEGNQIWANQYKGDDAGFILTITPSYDDGFVAGRIKFDEASLSIKKDETPTVAYLMFMDSEGKVTEEKPMPGLDMIYYITKGPENSYYLLGLYHNSVTDRDEFKVLRTNSKGNIIWEKPFENTKITSVKTTSDSGIILAGIDENTNQSIIIKMDAKSDAKDVPGFGFISGLFAMTAAGLFVAVRRK</sequence>
<keyword evidence="3" id="KW-1185">Reference proteome</keyword>
<organism evidence="2 3">
    <name type="scientific">Methanochimaera problematica</name>
    <dbReference type="NCBI Taxonomy" id="2609417"/>
    <lineage>
        <taxon>Archaea</taxon>
        <taxon>Methanobacteriati</taxon>
        <taxon>Methanobacteriota</taxon>
        <taxon>Stenosarchaea group</taxon>
        <taxon>Methanomicrobia</taxon>
        <taxon>Methanomicrobiales</taxon>
        <taxon>Methanomicrobiaceae</taxon>
        <taxon>Methanochimaera</taxon>
    </lineage>
</organism>